<dbReference type="EMBL" id="CP027668">
    <property type="protein sequence ID" value="AVO45978.1"/>
    <property type="molecule type" value="Genomic_DNA"/>
</dbReference>
<dbReference type="InterPro" id="IPR029032">
    <property type="entry name" value="AhpD-like"/>
</dbReference>
<dbReference type="OrthoDB" id="8526252at2"/>
<name>A0A2S0NCT7_9HYPH</name>
<keyword evidence="3" id="KW-1185">Reference proteome</keyword>
<evidence type="ECO:0000259" key="1">
    <source>
        <dbReference type="Pfam" id="PF02627"/>
    </source>
</evidence>
<dbReference type="InterPro" id="IPR003779">
    <property type="entry name" value="CMD-like"/>
</dbReference>
<gene>
    <name evidence="2" type="ORF">C6569_13345</name>
</gene>
<proteinExistence type="predicted"/>
<protein>
    <submittedName>
        <fullName evidence="2">Carboxymuconolactone decarboxylase</fullName>
    </submittedName>
</protein>
<feature type="domain" description="Carboxymuconolactone decarboxylase-like" evidence="1">
    <location>
        <begin position="41"/>
        <end position="117"/>
    </location>
</feature>
<accession>A0A2S0NCT7</accession>
<organism evidence="2 3">
    <name type="scientific">Phreatobacter cathodiphilus</name>
    <dbReference type="NCBI Taxonomy" id="1868589"/>
    <lineage>
        <taxon>Bacteria</taxon>
        <taxon>Pseudomonadati</taxon>
        <taxon>Pseudomonadota</taxon>
        <taxon>Alphaproteobacteria</taxon>
        <taxon>Hyphomicrobiales</taxon>
        <taxon>Phreatobacteraceae</taxon>
        <taxon>Phreatobacter</taxon>
    </lineage>
</organism>
<dbReference type="RefSeq" id="WP_106749319.1">
    <property type="nucleotide sequence ID" value="NZ_CP027668.1"/>
</dbReference>
<sequence length="129" mass="13685">MAKTRDDLPTLAELEKRYEDMIGFTPPRIAKRLKLGMAVDPGVVAAIEDWRIAALTPDALDQKTVQLMAFAILLTQTSEAATNHAKAAIKAGATLDELHAAAAVAALFRGVAAFNLAGEVLTGLFPEKA</sequence>
<dbReference type="KEGG" id="phr:C6569_13345"/>
<evidence type="ECO:0000313" key="2">
    <source>
        <dbReference type="EMBL" id="AVO45978.1"/>
    </source>
</evidence>
<dbReference type="Gene3D" id="1.20.1290.10">
    <property type="entry name" value="AhpD-like"/>
    <property type="match status" value="1"/>
</dbReference>
<evidence type="ECO:0000313" key="3">
    <source>
        <dbReference type="Proteomes" id="UP000237889"/>
    </source>
</evidence>
<dbReference type="GO" id="GO:0051920">
    <property type="term" value="F:peroxiredoxin activity"/>
    <property type="evidence" value="ECO:0007669"/>
    <property type="project" value="InterPro"/>
</dbReference>
<dbReference type="Proteomes" id="UP000237889">
    <property type="component" value="Chromosome"/>
</dbReference>
<dbReference type="SUPFAM" id="SSF69118">
    <property type="entry name" value="AhpD-like"/>
    <property type="match status" value="1"/>
</dbReference>
<dbReference type="AlphaFoldDB" id="A0A2S0NCT7"/>
<dbReference type="Pfam" id="PF02627">
    <property type="entry name" value="CMD"/>
    <property type="match status" value="1"/>
</dbReference>
<reference evidence="2 3" key="1">
    <citation type="submission" date="2018-03" db="EMBL/GenBank/DDBJ databases">
        <title>Genome sequencing of Phreatobacter sp.</title>
        <authorList>
            <person name="Kim S.-J."/>
            <person name="Heo J."/>
            <person name="Kwon S.-W."/>
        </authorList>
    </citation>
    <scope>NUCLEOTIDE SEQUENCE [LARGE SCALE GENOMIC DNA]</scope>
    <source>
        <strain evidence="2 3">S-12</strain>
    </source>
</reference>